<keyword evidence="1" id="KW-0472">Membrane</keyword>
<keyword evidence="1" id="KW-1133">Transmembrane helix</keyword>
<dbReference type="Proteomes" id="UP001144280">
    <property type="component" value="Unassembled WGS sequence"/>
</dbReference>
<dbReference type="EMBL" id="BSDI01000021">
    <property type="protein sequence ID" value="GLH99243.1"/>
    <property type="molecule type" value="Genomic_DNA"/>
</dbReference>
<evidence type="ECO:0000259" key="2">
    <source>
        <dbReference type="Pfam" id="PF13239"/>
    </source>
</evidence>
<dbReference type="RefSeq" id="WP_281898759.1">
    <property type="nucleotide sequence ID" value="NZ_BSDI01000021.1"/>
</dbReference>
<comment type="caution">
    <text evidence="3">The sequence shown here is derived from an EMBL/GenBank/DDBJ whole genome shotgun (WGS) entry which is preliminary data.</text>
</comment>
<gene>
    <name evidence="3" type="ORF">Pa4123_45180</name>
</gene>
<feature type="transmembrane region" description="Helical" evidence="1">
    <location>
        <begin position="39"/>
        <end position="59"/>
    </location>
</feature>
<feature type="transmembrane region" description="Helical" evidence="1">
    <location>
        <begin position="12"/>
        <end position="33"/>
    </location>
</feature>
<protein>
    <recommendedName>
        <fullName evidence="2">2TM domain-containing protein</fullName>
    </recommendedName>
</protein>
<reference evidence="3" key="1">
    <citation type="submission" date="2022-12" db="EMBL/GenBank/DDBJ databases">
        <title>New Phytohabitans aurantiacus sp. RD004123 nov., an actinomycete isolated from soil.</title>
        <authorList>
            <person name="Triningsih D.W."/>
            <person name="Harunari E."/>
            <person name="Igarashi Y."/>
        </authorList>
    </citation>
    <scope>NUCLEOTIDE SEQUENCE</scope>
    <source>
        <strain evidence="3">RD004123</strain>
    </source>
</reference>
<sequence length="77" mass="8965">MRKNDNAMSWGLRIHVLCYLAGNLIQVLVWWLFTPEQHFWPIWSILGWGAGLVAHIWAVRATSRRSERLGEPADRLP</sequence>
<dbReference type="Pfam" id="PF13239">
    <property type="entry name" value="2TM"/>
    <property type="match status" value="1"/>
</dbReference>
<organism evidence="3 4">
    <name type="scientific">Phytohabitans aurantiacus</name>
    <dbReference type="NCBI Taxonomy" id="3016789"/>
    <lineage>
        <taxon>Bacteria</taxon>
        <taxon>Bacillati</taxon>
        <taxon>Actinomycetota</taxon>
        <taxon>Actinomycetes</taxon>
        <taxon>Micromonosporales</taxon>
        <taxon>Micromonosporaceae</taxon>
    </lineage>
</organism>
<proteinExistence type="predicted"/>
<evidence type="ECO:0000313" key="3">
    <source>
        <dbReference type="EMBL" id="GLH99243.1"/>
    </source>
</evidence>
<evidence type="ECO:0000313" key="4">
    <source>
        <dbReference type="Proteomes" id="UP001144280"/>
    </source>
</evidence>
<keyword evidence="1" id="KW-0812">Transmembrane</keyword>
<feature type="domain" description="2TM" evidence="2">
    <location>
        <begin position="11"/>
        <end position="62"/>
    </location>
</feature>
<accession>A0ABQ5QXI5</accession>
<name>A0ABQ5QXI5_9ACTN</name>
<evidence type="ECO:0000256" key="1">
    <source>
        <dbReference type="SAM" id="Phobius"/>
    </source>
</evidence>
<dbReference type="InterPro" id="IPR025698">
    <property type="entry name" value="2TM_dom"/>
</dbReference>
<keyword evidence="4" id="KW-1185">Reference proteome</keyword>